<evidence type="ECO:0000256" key="5">
    <source>
        <dbReference type="ARBA" id="ARBA00022989"/>
    </source>
</evidence>
<dbReference type="PROSITE" id="PS50939">
    <property type="entry name" value="CYTOCHROME_B561"/>
    <property type="match status" value="1"/>
</dbReference>
<feature type="transmembrane region" description="Helical" evidence="8">
    <location>
        <begin position="148"/>
        <end position="173"/>
    </location>
</feature>
<dbReference type="Proteomes" id="UP000245768">
    <property type="component" value="Unassembled WGS sequence"/>
</dbReference>
<dbReference type="SMART" id="SM00665">
    <property type="entry name" value="B561"/>
    <property type="match status" value="1"/>
</dbReference>
<organism evidence="10 11">
    <name type="scientific">Acaromyces ingoldii</name>
    <dbReference type="NCBI Taxonomy" id="215250"/>
    <lineage>
        <taxon>Eukaryota</taxon>
        <taxon>Fungi</taxon>
        <taxon>Dikarya</taxon>
        <taxon>Basidiomycota</taxon>
        <taxon>Ustilaginomycotina</taxon>
        <taxon>Exobasidiomycetes</taxon>
        <taxon>Exobasidiales</taxon>
        <taxon>Cryptobasidiaceae</taxon>
        <taxon>Acaromyces</taxon>
    </lineage>
</organism>
<evidence type="ECO:0000313" key="11">
    <source>
        <dbReference type="Proteomes" id="UP000245768"/>
    </source>
</evidence>
<evidence type="ECO:0000259" key="9">
    <source>
        <dbReference type="PROSITE" id="PS50939"/>
    </source>
</evidence>
<keyword evidence="6 8" id="KW-0472">Membrane</keyword>
<evidence type="ECO:0000256" key="8">
    <source>
        <dbReference type="SAM" id="Phobius"/>
    </source>
</evidence>
<dbReference type="InterPro" id="IPR015920">
    <property type="entry name" value="Cellobiose_DH-like_cyt"/>
</dbReference>
<feature type="compositionally biased region" description="Basic and acidic residues" evidence="7">
    <location>
        <begin position="329"/>
        <end position="338"/>
    </location>
</feature>
<dbReference type="Gene3D" id="1.20.120.1770">
    <property type="match status" value="1"/>
</dbReference>
<feature type="transmembrane region" description="Helical" evidence="8">
    <location>
        <begin position="287"/>
        <end position="307"/>
    </location>
</feature>
<evidence type="ECO:0000256" key="3">
    <source>
        <dbReference type="ARBA" id="ARBA00022692"/>
    </source>
</evidence>
<evidence type="ECO:0000256" key="4">
    <source>
        <dbReference type="ARBA" id="ARBA00022982"/>
    </source>
</evidence>
<dbReference type="Gene3D" id="2.60.40.1210">
    <property type="entry name" value="Cellobiose dehydrogenase, cytochrome domain"/>
    <property type="match status" value="1"/>
</dbReference>
<dbReference type="GO" id="GO:0016020">
    <property type="term" value="C:membrane"/>
    <property type="evidence" value="ECO:0007669"/>
    <property type="project" value="UniProtKB-SubCell"/>
</dbReference>
<feature type="compositionally biased region" description="Polar residues" evidence="7">
    <location>
        <begin position="59"/>
        <end position="88"/>
    </location>
</feature>
<dbReference type="PANTHER" id="PTHR47797">
    <property type="entry name" value="DEHYDROGENASE, PUTATIVE (AFU_ORTHOLOGUE AFUA_8G05805)-RELATED"/>
    <property type="match status" value="1"/>
</dbReference>
<dbReference type="GeneID" id="37040204"/>
<keyword evidence="11" id="KW-1185">Reference proteome</keyword>
<dbReference type="RefSeq" id="XP_025375104.1">
    <property type="nucleotide sequence ID" value="XM_025518288.1"/>
</dbReference>
<dbReference type="Pfam" id="PF16010">
    <property type="entry name" value="CDH-cyt"/>
    <property type="match status" value="1"/>
</dbReference>
<gene>
    <name evidence="10" type="ORF">FA10DRAFT_180090</name>
</gene>
<feature type="transmembrane region" description="Helical" evidence="8">
    <location>
        <begin position="247"/>
        <end position="267"/>
    </location>
</feature>
<keyword evidence="3 8" id="KW-0812">Transmembrane</keyword>
<evidence type="ECO:0000256" key="2">
    <source>
        <dbReference type="ARBA" id="ARBA00022448"/>
    </source>
</evidence>
<dbReference type="EMBL" id="KZ819639">
    <property type="protein sequence ID" value="PWN87906.1"/>
    <property type="molecule type" value="Genomic_DNA"/>
</dbReference>
<feature type="transmembrane region" description="Helical" evidence="8">
    <location>
        <begin position="217"/>
        <end position="235"/>
    </location>
</feature>
<evidence type="ECO:0000256" key="6">
    <source>
        <dbReference type="ARBA" id="ARBA00023136"/>
    </source>
</evidence>
<feature type="domain" description="Cytochrome b561" evidence="9">
    <location>
        <begin position="113"/>
        <end position="312"/>
    </location>
</feature>
<evidence type="ECO:0000313" key="10">
    <source>
        <dbReference type="EMBL" id="PWN87906.1"/>
    </source>
</evidence>
<evidence type="ECO:0000256" key="7">
    <source>
        <dbReference type="SAM" id="MobiDB-lite"/>
    </source>
</evidence>
<dbReference type="STRING" id="215250.A0A316YFQ5"/>
<dbReference type="InParanoid" id="A0A316YFQ5"/>
<dbReference type="Pfam" id="PF03188">
    <property type="entry name" value="Cytochrom_B561"/>
    <property type="match status" value="1"/>
</dbReference>
<feature type="region of interest" description="Disordered" evidence="7">
    <location>
        <begin position="318"/>
        <end position="345"/>
    </location>
</feature>
<protein>
    <recommendedName>
        <fullName evidence="9">Cytochrome b561 domain-containing protein</fullName>
    </recommendedName>
</protein>
<evidence type="ECO:0000256" key="1">
    <source>
        <dbReference type="ARBA" id="ARBA00004370"/>
    </source>
</evidence>
<dbReference type="AlphaFoldDB" id="A0A316YFQ5"/>
<reference evidence="10 11" key="1">
    <citation type="journal article" date="2018" name="Mol. Biol. Evol.">
        <title>Broad Genomic Sampling Reveals a Smut Pathogenic Ancestry of the Fungal Clade Ustilaginomycotina.</title>
        <authorList>
            <person name="Kijpornyongpan T."/>
            <person name="Mondo S.J."/>
            <person name="Barry K."/>
            <person name="Sandor L."/>
            <person name="Lee J."/>
            <person name="Lipzen A."/>
            <person name="Pangilinan J."/>
            <person name="LaButti K."/>
            <person name="Hainaut M."/>
            <person name="Henrissat B."/>
            <person name="Grigoriev I.V."/>
            <person name="Spatafora J.W."/>
            <person name="Aime M.C."/>
        </authorList>
    </citation>
    <scope>NUCLEOTIDE SEQUENCE [LARGE SCALE GENOMIC DNA]</scope>
    <source>
        <strain evidence="10 11">MCA 4198</strain>
    </source>
</reference>
<dbReference type="CDD" id="cd08760">
    <property type="entry name" value="Cyt_b561_FRRS1_like"/>
    <property type="match status" value="1"/>
</dbReference>
<keyword evidence="5 8" id="KW-1133">Transmembrane helix</keyword>
<name>A0A316YFQ5_9BASI</name>
<dbReference type="CDD" id="cd09630">
    <property type="entry name" value="CDH_like_cytochrome"/>
    <property type="match status" value="1"/>
</dbReference>
<feature type="transmembrane region" description="Helical" evidence="8">
    <location>
        <begin position="185"/>
        <end position="205"/>
    </location>
</feature>
<dbReference type="InterPro" id="IPR006593">
    <property type="entry name" value="Cyt_b561/ferric_Rdtase_TM"/>
</dbReference>
<dbReference type="PANTHER" id="PTHR47797:SF3">
    <property type="entry name" value="CYTOCHROME B561 DOMAIN-CONTAINING PROTEIN"/>
    <property type="match status" value="1"/>
</dbReference>
<accession>A0A316YFQ5</accession>
<keyword evidence="2" id="KW-0813">Transport</keyword>
<keyword evidence="4" id="KW-0249">Electron transport</keyword>
<sequence length="345" mass="36873">MGGPDKGWYGVGQGEGMSGANMMVGWANADGSITTSQRSASGHSMPTSSLVRASAYTPDQQFPQSSAPSNSVAHIFATSPNTPASADSNARIGMHDYTDQFTLDMTKAYTAAAAVPAGLTGAQQTSSTSSTSNSQNSARELNKKNRLIIVHMLFMIIGWMLLAPIGMLLARYGRTTFKWFPWHRNVQYGAAVFILIAFILGIVAVSESTGLEHFSGTHTRLGLALVILLAVQLSLGQVAHVVRARFGVRYVGLLHAPLGLTLFALSVYNIHKGFRFWRWQPTMAADYIIYAWAALVAVLYLAGAALLPREIRQAKADAAHARSGSGSGSRDDILHSSKEGQSAAA</sequence>
<feature type="region of interest" description="Disordered" evidence="7">
    <location>
        <begin position="59"/>
        <end position="89"/>
    </location>
</feature>
<proteinExistence type="predicted"/>
<dbReference type="OrthoDB" id="19261at2759"/>
<dbReference type="SUPFAM" id="SSF49344">
    <property type="entry name" value="CBD9-like"/>
    <property type="match status" value="1"/>
</dbReference>
<comment type="subcellular location">
    <subcellularLocation>
        <location evidence="1">Membrane</location>
    </subcellularLocation>
</comment>